<dbReference type="Proteomes" id="UP000509441">
    <property type="component" value="Chromosome"/>
</dbReference>
<evidence type="ECO:0000313" key="2">
    <source>
        <dbReference type="Proteomes" id="UP000509441"/>
    </source>
</evidence>
<name>A0A7D5M2F6_9ARCH</name>
<sequence length="192" mass="22188">MKRLNLCFDSILPEEIEFYSGNLILTTQMESPKKCEKILLHEDVLEHHPTVLRGVMMQKLNLSFEEENLVLGVDPGQRIGLSIFYYGIEIERSVHNSIEELVYHIIGILSGLRAKRKILKIGDGNMLVAKQIVKMLNLKYCSSFELEFIDERKTSMKIKNFNQRGKRDMLSAKYISQREGYRHSILPLSITG</sequence>
<organism evidence="1 2">
    <name type="scientific">Nitrosopumilus oxyclinae</name>
    <dbReference type="NCBI Taxonomy" id="1959104"/>
    <lineage>
        <taxon>Archaea</taxon>
        <taxon>Nitrososphaerota</taxon>
        <taxon>Nitrososphaeria</taxon>
        <taxon>Nitrosopumilales</taxon>
        <taxon>Nitrosopumilaceae</taxon>
        <taxon>Nitrosopumilus</taxon>
    </lineage>
</organism>
<evidence type="ECO:0000313" key="1">
    <source>
        <dbReference type="EMBL" id="QLH05314.1"/>
    </source>
</evidence>
<reference evidence="1 2" key="1">
    <citation type="submission" date="2018-02" db="EMBL/GenBank/DDBJ databases">
        <title>Complete genome of Nitrosopumilus oxyclinae HCE1.</title>
        <authorList>
            <person name="Qin W."/>
            <person name="Zheng Y."/>
            <person name="Stahl D.A."/>
        </authorList>
    </citation>
    <scope>NUCLEOTIDE SEQUENCE [LARGE SCALE GENOMIC DNA]</scope>
    <source>
        <strain evidence="1 2">HCE1</strain>
    </source>
</reference>
<dbReference type="OrthoDB" id="17710at2157"/>
<accession>A0A7D5M2F6</accession>
<dbReference type="AlphaFoldDB" id="A0A7D5M2F6"/>
<protein>
    <recommendedName>
        <fullName evidence="3">Pre-16S rRNA-processing nuclease YqgF</fullName>
    </recommendedName>
</protein>
<dbReference type="EMBL" id="CP026994">
    <property type="protein sequence ID" value="QLH05314.1"/>
    <property type="molecule type" value="Genomic_DNA"/>
</dbReference>
<gene>
    <name evidence="1" type="ORF">C5F49_08275</name>
</gene>
<proteinExistence type="predicted"/>
<keyword evidence="2" id="KW-1185">Reference proteome</keyword>
<dbReference type="KEGG" id="nox:C5F49_08275"/>
<evidence type="ECO:0008006" key="3">
    <source>
        <dbReference type="Google" id="ProtNLM"/>
    </source>
</evidence>